<evidence type="ECO:0000256" key="5">
    <source>
        <dbReference type="RuleBase" id="RU003560"/>
    </source>
</evidence>
<dbReference type="GO" id="GO:0030170">
    <property type="term" value="F:pyridoxal phosphate binding"/>
    <property type="evidence" value="ECO:0007669"/>
    <property type="project" value="InterPro"/>
</dbReference>
<dbReference type="RefSeq" id="WP_124764565.1">
    <property type="nucleotide sequence ID" value="NZ_JAFBDY010000007.1"/>
</dbReference>
<dbReference type="Gene3D" id="3.40.640.10">
    <property type="entry name" value="Type I PLP-dependent aspartate aminotransferase-like (Major domain)"/>
    <property type="match status" value="1"/>
</dbReference>
<dbReference type="EMBL" id="RRCT01000008">
    <property type="protein sequence ID" value="RQW74706.1"/>
    <property type="molecule type" value="Genomic_DNA"/>
</dbReference>
<name>A0A3N9US46_9BACI</name>
<protein>
    <submittedName>
        <fullName evidence="6">Aspartate aminotransferase family protein</fullName>
    </submittedName>
</protein>
<dbReference type="PANTHER" id="PTHR43094">
    <property type="entry name" value="AMINOTRANSFERASE"/>
    <property type="match status" value="1"/>
</dbReference>
<dbReference type="InterPro" id="IPR015422">
    <property type="entry name" value="PyrdxlP-dep_Trfase_small"/>
</dbReference>
<dbReference type="Pfam" id="PF00202">
    <property type="entry name" value="Aminotran_3"/>
    <property type="match status" value="1"/>
</dbReference>
<evidence type="ECO:0000256" key="3">
    <source>
        <dbReference type="ARBA" id="ARBA00022679"/>
    </source>
</evidence>
<evidence type="ECO:0000256" key="1">
    <source>
        <dbReference type="ARBA" id="ARBA00008954"/>
    </source>
</evidence>
<organism evidence="6 7">
    <name type="scientific">Lysinibacillus composti</name>
    <dbReference type="NCBI Taxonomy" id="720633"/>
    <lineage>
        <taxon>Bacteria</taxon>
        <taxon>Bacillati</taxon>
        <taxon>Bacillota</taxon>
        <taxon>Bacilli</taxon>
        <taxon>Bacillales</taxon>
        <taxon>Bacillaceae</taxon>
        <taxon>Lysinibacillus</taxon>
    </lineage>
</organism>
<accession>A0A3N9US46</accession>
<dbReference type="InterPro" id="IPR049704">
    <property type="entry name" value="Aminotrans_3_PPA_site"/>
</dbReference>
<keyword evidence="3 6" id="KW-0808">Transferase</keyword>
<keyword evidence="2 6" id="KW-0032">Aminotransferase</keyword>
<dbReference type="InterPro" id="IPR015424">
    <property type="entry name" value="PyrdxlP-dep_Trfase"/>
</dbReference>
<dbReference type="AlphaFoldDB" id="A0A3N9US46"/>
<evidence type="ECO:0000256" key="4">
    <source>
        <dbReference type="ARBA" id="ARBA00022898"/>
    </source>
</evidence>
<dbReference type="CDD" id="cd00610">
    <property type="entry name" value="OAT_like"/>
    <property type="match status" value="1"/>
</dbReference>
<dbReference type="SUPFAM" id="SSF53383">
    <property type="entry name" value="PLP-dependent transferases"/>
    <property type="match status" value="1"/>
</dbReference>
<reference evidence="6 7" key="1">
    <citation type="journal article" date="2013" name="J. Microbiol.">
        <title>Lysinibacillus chungkukjangi sp. nov., isolated from Chungkukjang, Korean fermented soybean food.</title>
        <authorList>
            <person name="Kim S.J."/>
            <person name="Jang Y.H."/>
            <person name="Hamada M."/>
            <person name="Ahn J.H."/>
            <person name="Weon H.Y."/>
            <person name="Suzuki K."/>
            <person name="Whang K.S."/>
            <person name="Kwon S.W."/>
        </authorList>
    </citation>
    <scope>NUCLEOTIDE SEQUENCE [LARGE SCALE GENOMIC DNA]</scope>
    <source>
        <strain evidence="6 7">MCCC 1A12701</strain>
    </source>
</reference>
<dbReference type="InterPro" id="IPR015421">
    <property type="entry name" value="PyrdxlP-dep_Trfase_major"/>
</dbReference>
<dbReference type="OrthoDB" id="9807885at2"/>
<comment type="caution">
    <text evidence="6">The sequence shown here is derived from an EMBL/GenBank/DDBJ whole genome shotgun (WGS) entry which is preliminary data.</text>
</comment>
<sequence>MSLSPKQSLKEELVELDKKHLIHPTSNMKQLQENGPTFIFTEGEGIYLKDIEGRKLIDSLSSLWNVNIGHGRKELAEVAKEQMEKLAFTSIFNNWSHEPVIRLAAEVAKWTPGDLNATFFTSGGSESNDTAFKTVRHYWKIKGQPEKKKIISRKLSYHGVAMGATSATGIEQFHTFTTSLAPDFHYVDSSVDSLKELIEKEGADTIAAFISEPVQGSGGVNLPPEGYFQEVRKICDENNILFIADEVICGFGRLGTNFGIEQFGVIPDIITMAKGITSGYAPLGGMVISERIQKELIDKTEGNFWHGYTYSGHATAAAVALKNLEIIKNEKLIENVNVVGKQMLEGFKWIQEQNSNVDNVRGMGLLGAISLEKASNSAEPIGPKIVAKALEKGLICRSVIYDGQDTLAFAPPLIINTNQMEDMIAIVNESIQAVK</sequence>
<comment type="similarity">
    <text evidence="1 5">Belongs to the class-III pyridoxal-phosphate-dependent aminotransferase family.</text>
</comment>
<evidence type="ECO:0000313" key="6">
    <source>
        <dbReference type="EMBL" id="RQW74706.1"/>
    </source>
</evidence>
<evidence type="ECO:0000256" key="2">
    <source>
        <dbReference type="ARBA" id="ARBA00022576"/>
    </source>
</evidence>
<keyword evidence="7" id="KW-1185">Reference proteome</keyword>
<dbReference type="Gene3D" id="3.90.1150.10">
    <property type="entry name" value="Aspartate Aminotransferase, domain 1"/>
    <property type="match status" value="1"/>
</dbReference>
<dbReference type="PANTHER" id="PTHR43094:SF1">
    <property type="entry name" value="AMINOTRANSFERASE CLASS-III"/>
    <property type="match status" value="1"/>
</dbReference>
<evidence type="ECO:0000313" key="7">
    <source>
        <dbReference type="Proteomes" id="UP000274033"/>
    </source>
</evidence>
<dbReference type="Proteomes" id="UP000274033">
    <property type="component" value="Unassembled WGS sequence"/>
</dbReference>
<proteinExistence type="inferred from homology"/>
<dbReference type="InterPro" id="IPR005814">
    <property type="entry name" value="Aminotrans_3"/>
</dbReference>
<dbReference type="PIRSF" id="PIRSF000521">
    <property type="entry name" value="Transaminase_4ab_Lys_Orn"/>
    <property type="match status" value="1"/>
</dbReference>
<dbReference type="PROSITE" id="PS00600">
    <property type="entry name" value="AA_TRANSFER_CLASS_3"/>
    <property type="match status" value="1"/>
</dbReference>
<dbReference type="FunFam" id="3.40.640.10:FF:000014">
    <property type="entry name" value="Adenosylmethionine-8-amino-7-oxononanoate aminotransferase, probable"/>
    <property type="match status" value="1"/>
</dbReference>
<gene>
    <name evidence="6" type="ORF">EBB45_10790</name>
</gene>
<keyword evidence="4 5" id="KW-0663">Pyridoxal phosphate</keyword>
<dbReference type="GO" id="GO:0008483">
    <property type="term" value="F:transaminase activity"/>
    <property type="evidence" value="ECO:0007669"/>
    <property type="project" value="UniProtKB-KW"/>
</dbReference>